<dbReference type="RefSeq" id="WP_084058732.1">
    <property type="nucleotide sequence ID" value="NZ_FWXF01000019.1"/>
</dbReference>
<dbReference type="OrthoDB" id="5525059at2"/>
<dbReference type="STRING" id="1121390.SAMN02746041_02817"/>
<accession>A0A1W1XSJ0</accession>
<evidence type="ECO:0000313" key="1">
    <source>
        <dbReference type="EMBL" id="SMC26930.1"/>
    </source>
</evidence>
<gene>
    <name evidence="1" type="ORF">SAMN02746041_02817</name>
</gene>
<reference evidence="1 2" key="1">
    <citation type="submission" date="2017-04" db="EMBL/GenBank/DDBJ databases">
        <authorList>
            <person name="Afonso C.L."/>
            <person name="Miller P.J."/>
            <person name="Scott M.A."/>
            <person name="Spackman E."/>
            <person name="Goraichik I."/>
            <person name="Dimitrov K.M."/>
            <person name="Suarez D.L."/>
            <person name="Swayne D.E."/>
        </authorList>
    </citation>
    <scope>NUCLEOTIDE SEQUENCE [LARGE SCALE GENOMIC DNA]</scope>
    <source>
        <strain evidence="1 2">DSM 13146</strain>
    </source>
</reference>
<dbReference type="Proteomes" id="UP000192783">
    <property type="component" value="Unassembled WGS sequence"/>
</dbReference>
<proteinExistence type="predicted"/>
<sequence length="68" mass="7371">MAQEKDAANGTADAAECSQCDLAVYCYAEPSSWIFRTQAEMAEKIARMERCPVNVQGKGVRSAAKEPS</sequence>
<dbReference type="EMBL" id="FWXF01000019">
    <property type="protein sequence ID" value="SMC26930.1"/>
    <property type="molecule type" value="Genomic_DNA"/>
</dbReference>
<name>A0A1W1XSJ0_9BACT</name>
<protein>
    <submittedName>
        <fullName evidence="1">Uncharacterized protein</fullName>
    </submittedName>
</protein>
<organism evidence="1 2">
    <name type="scientific">Desulfacinum hydrothermale DSM 13146</name>
    <dbReference type="NCBI Taxonomy" id="1121390"/>
    <lineage>
        <taxon>Bacteria</taxon>
        <taxon>Pseudomonadati</taxon>
        <taxon>Thermodesulfobacteriota</taxon>
        <taxon>Syntrophobacteria</taxon>
        <taxon>Syntrophobacterales</taxon>
        <taxon>Syntrophobacteraceae</taxon>
        <taxon>Desulfacinum</taxon>
    </lineage>
</organism>
<keyword evidence="2" id="KW-1185">Reference proteome</keyword>
<evidence type="ECO:0000313" key="2">
    <source>
        <dbReference type="Proteomes" id="UP000192783"/>
    </source>
</evidence>
<dbReference type="AlphaFoldDB" id="A0A1W1XSJ0"/>